<evidence type="ECO:0000313" key="1">
    <source>
        <dbReference type="EMBL" id="CAI06751.1"/>
    </source>
</evidence>
<evidence type="ECO:0000313" key="2">
    <source>
        <dbReference type="Proteomes" id="UP000006552"/>
    </source>
</evidence>
<dbReference type="AlphaFoldDB" id="Q5P7G0"/>
<sequence length="173" mass="17935">MAGISGRGRVSFSVAPQGRSRLAGQAARIARDPVRLDVVRLAAAVVAARRAAFAGAGGIGVAVEIGVADVRACATTMIHVRRRAAVRRDAGVVNQARRAGDVAAAVRTVAGAQVGGAVTGRCVGCLVATENAAFGHVCSPFRGSKERSIRRSRSRRQEIGFRALEIGGGRPYY</sequence>
<protein>
    <submittedName>
        <fullName evidence="1">Uncharacterized protein</fullName>
    </submittedName>
</protein>
<keyword evidence="2" id="KW-1185">Reference proteome</keyword>
<dbReference type="STRING" id="76114.ebA1188"/>
<dbReference type="KEGG" id="eba:ebA1188"/>
<organism evidence="1 2">
    <name type="scientific">Aromatoleum aromaticum (strain DSM 19018 / LMG 30748 / EbN1)</name>
    <name type="common">Azoarcus sp. (strain EbN1)</name>
    <dbReference type="NCBI Taxonomy" id="76114"/>
    <lineage>
        <taxon>Bacteria</taxon>
        <taxon>Pseudomonadati</taxon>
        <taxon>Pseudomonadota</taxon>
        <taxon>Betaproteobacteria</taxon>
        <taxon>Rhodocyclales</taxon>
        <taxon>Rhodocyclaceae</taxon>
        <taxon>Aromatoleum</taxon>
    </lineage>
</organism>
<proteinExistence type="predicted"/>
<reference evidence="1 2" key="1">
    <citation type="journal article" date="2005" name="Arch. Microbiol.">
        <title>The genome sequence of an anaerobic aromatic-degrading denitrifying bacterium, strain EbN1.</title>
        <authorList>
            <person name="Rabus R."/>
            <person name="Kube M."/>
            <person name="Heider J."/>
            <person name="Beck A."/>
            <person name="Heitmann K."/>
            <person name="Widdel F."/>
            <person name="Reinhardt R."/>
        </authorList>
    </citation>
    <scope>NUCLEOTIDE SEQUENCE [LARGE SCALE GENOMIC DNA]</scope>
    <source>
        <strain evidence="1 2">EbN1</strain>
    </source>
</reference>
<accession>Q5P7G0</accession>
<dbReference type="HOGENOM" id="CLU_1544474_0_0_4"/>
<gene>
    <name evidence="1" type="ORF">ebA1188</name>
</gene>
<dbReference type="EMBL" id="CR555306">
    <property type="protein sequence ID" value="CAI06751.1"/>
    <property type="molecule type" value="Genomic_DNA"/>
</dbReference>
<name>Q5P7G0_AROAE</name>
<dbReference type="Proteomes" id="UP000006552">
    <property type="component" value="Chromosome"/>
</dbReference>